<gene>
    <name evidence="5" type="ORF">BGZ95_002588</name>
</gene>
<evidence type="ECO:0000256" key="2">
    <source>
        <dbReference type="ARBA" id="ARBA00004613"/>
    </source>
</evidence>
<dbReference type="GO" id="GO:0043657">
    <property type="term" value="C:host cell"/>
    <property type="evidence" value="ECO:0007669"/>
    <property type="project" value="UniProtKB-SubCell"/>
</dbReference>
<evidence type="ECO:0000256" key="1">
    <source>
        <dbReference type="ARBA" id="ARBA00004340"/>
    </source>
</evidence>
<comment type="subcellular location">
    <subcellularLocation>
        <location evidence="1">Host cell</location>
    </subcellularLocation>
    <subcellularLocation>
        <location evidence="2">Secreted</location>
    </subcellularLocation>
</comment>
<accession>A0AAD4H394</accession>
<dbReference type="EMBL" id="JAAAIL010001553">
    <property type="protein sequence ID" value="KAG0268150.1"/>
    <property type="molecule type" value="Genomic_DNA"/>
</dbReference>
<dbReference type="Proteomes" id="UP001194580">
    <property type="component" value="Unassembled WGS sequence"/>
</dbReference>
<dbReference type="AlphaFoldDB" id="A0AAD4H394"/>
<dbReference type="InterPro" id="IPR045379">
    <property type="entry name" value="Crinkler_N"/>
</dbReference>
<evidence type="ECO:0000259" key="4">
    <source>
        <dbReference type="Pfam" id="PF20147"/>
    </source>
</evidence>
<dbReference type="Pfam" id="PF20147">
    <property type="entry name" value="Crinkler"/>
    <property type="match status" value="1"/>
</dbReference>
<comment type="caution">
    <text evidence="5">The sequence shown here is derived from an EMBL/GenBank/DDBJ whole genome shotgun (WGS) entry which is preliminary data.</text>
</comment>
<keyword evidence="6" id="KW-1185">Reference proteome</keyword>
<feature type="domain" description="Crinkler effector protein N-terminal" evidence="4">
    <location>
        <begin position="6"/>
        <end position="109"/>
    </location>
</feature>
<evidence type="ECO:0000256" key="3">
    <source>
        <dbReference type="ARBA" id="ARBA00022525"/>
    </source>
</evidence>
<evidence type="ECO:0000313" key="5">
    <source>
        <dbReference type="EMBL" id="KAG0268150.1"/>
    </source>
</evidence>
<evidence type="ECO:0000313" key="6">
    <source>
        <dbReference type="Proteomes" id="UP001194580"/>
    </source>
</evidence>
<name>A0AAD4H394_9FUNG</name>
<protein>
    <recommendedName>
        <fullName evidence="4">Crinkler effector protein N-terminal domain-containing protein</fullName>
    </recommendedName>
</protein>
<sequence>MDNNPLTLFCLVDGESTSNAFSIEIDSTKTVDGLKDLIKAKQSPDFDDIVAKSLTLWSVSIPDDDDDDEIPIVLGNVNNNDKKKLRATRGLLEVFPDKPPKNTIHVIVQRPPQVHVPVPARASTPLPASLSDGSRPATPIQLKSVPKDHIEKELTIVLEGVSHHHITEPVDPKDVESSQRERLGPFYKRALPYHETATDTSLVMLGLELDKQASTIDGETLHSIVEGDIGRYTDHRVVAMVAPSGSGKTATVVDLASKHFVIYCVCCIPSPTISPGFKDPRFIALAKDVERIYRTVLNNKQGALRSPQDIDSEVKELVGERVELEFLARLLFLQLLLNNKPDLEPQQFFREQTTSGASTIGELVYKLREYDNLTIQAMLDKVQTKLRSLLVSKRLGLVIALDEAQVAVTGILSEKFISPSALLKNRNDLFDSKCQIQSRFRRGFLTPLSATLSNMRATLVILGTALSLQDADHVYSAIAKPTNLSRITEFPRFDEIEVNKMLSELVDMSGCEIPPAKRRKLTGRARFSVDVVKRLATHCSSQDSKQAILVDAVDKSIEHTMCGLRIGVRTILESDKTGEAARLLSRMVLAYHLQDAKISFSSQQQSDFVDKALCRLRPHSDGVHLVMDEPMVIEAVQEELKASGKDPAFLENLDQLYQIVTNFGVASTSKGDALEPLVRRSLQRFNGHLLVDLPFLQGITLPKWCDDLKLQINGINTANGFGYTDSGVAADLAFLTERPPNKMLIAKFGTRPDGAWFFSDKRYAGSLAIKFYSSSMPQQKHDENETSSDIRACFLQKDGNLNKNLASTRRDFVASGAPSSLRGILRIHLELPDVKNGMPATHVRTDPATGVEDVMVYINLSNMDDFFFEGIAEHRGDMVNLKKVIRFVCQK</sequence>
<keyword evidence="3" id="KW-0964">Secreted</keyword>
<reference evidence="5" key="1">
    <citation type="journal article" date="2020" name="Fungal Divers.">
        <title>Resolving the Mortierellaceae phylogeny through synthesis of multi-gene phylogenetics and phylogenomics.</title>
        <authorList>
            <person name="Vandepol N."/>
            <person name="Liber J."/>
            <person name="Desiro A."/>
            <person name="Na H."/>
            <person name="Kennedy M."/>
            <person name="Barry K."/>
            <person name="Grigoriev I.V."/>
            <person name="Miller A.N."/>
            <person name="O'Donnell K."/>
            <person name="Stajich J.E."/>
            <person name="Bonito G."/>
        </authorList>
    </citation>
    <scope>NUCLEOTIDE SEQUENCE</scope>
    <source>
        <strain evidence="5">NRRL 28262</strain>
    </source>
</reference>
<proteinExistence type="predicted"/>
<organism evidence="5 6">
    <name type="scientific">Linnemannia exigua</name>
    <dbReference type="NCBI Taxonomy" id="604196"/>
    <lineage>
        <taxon>Eukaryota</taxon>
        <taxon>Fungi</taxon>
        <taxon>Fungi incertae sedis</taxon>
        <taxon>Mucoromycota</taxon>
        <taxon>Mortierellomycotina</taxon>
        <taxon>Mortierellomycetes</taxon>
        <taxon>Mortierellales</taxon>
        <taxon>Mortierellaceae</taxon>
        <taxon>Linnemannia</taxon>
    </lineage>
</organism>
<dbReference type="GO" id="GO:0005576">
    <property type="term" value="C:extracellular region"/>
    <property type="evidence" value="ECO:0007669"/>
    <property type="project" value="UniProtKB-SubCell"/>
</dbReference>